<keyword evidence="1" id="KW-0175">Coiled coil</keyword>
<proteinExistence type="predicted"/>
<dbReference type="EMBL" id="CAJVQA010050409">
    <property type="protein sequence ID" value="CAG8821423.1"/>
    <property type="molecule type" value="Genomic_DNA"/>
</dbReference>
<evidence type="ECO:0000313" key="3">
    <source>
        <dbReference type="Proteomes" id="UP000789759"/>
    </source>
</evidence>
<dbReference type="Proteomes" id="UP000789759">
    <property type="component" value="Unassembled WGS sequence"/>
</dbReference>
<accession>A0A9N9KBC7</accession>
<evidence type="ECO:0000313" key="2">
    <source>
        <dbReference type="EMBL" id="CAG8821423.1"/>
    </source>
</evidence>
<feature type="coiled-coil region" evidence="1">
    <location>
        <begin position="32"/>
        <end position="324"/>
    </location>
</feature>
<comment type="caution">
    <text evidence="2">The sequence shown here is derived from an EMBL/GenBank/DDBJ whole genome shotgun (WGS) entry which is preliminary data.</text>
</comment>
<name>A0A9N9KBC7_9GLOM</name>
<evidence type="ECO:0000256" key="1">
    <source>
        <dbReference type="SAM" id="Coils"/>
    </source>
</evidence>
<dbReference type="AlphaFoldDB" id="A0A9N9KBC7"/>
<gene>
    <name evidence="2" type="ORF">CPELLU_LOCUS19723</name>
</gene>
<feature type="non-terminal residue" evidence="2">
    <location>
        <position position="1"/>
    </location>
</feature>
<keyword evidence="3" id="KW-1185">Reference proteome</keyword>
<organism evidence="2 3">
    <name type="scientific">Cetraspora pellucida</name>
    <dbReference type="NCBI Taxonomy" id="1433469"/>
    <lineage>
        <taxon>Eukaryota</taxon>
        <taxon>Fungi</taxon>
        <taxon>Fungi incertae sedis</taxon>
        <taxon>Mucoromycota</taxon>
        <taxon>Glomeromycotina</taxon>
        <taxon>Glomeromycetes</taxon>
        <taxon>Diversisporales</taxon>
        <taxon>Gigasporaceae</taxon>
        <taxon>Cetraspora</taxon>
    </lineage>
</organism>
<reference evidence="2" key="1">
    <citation type="submission" date="2021-06" db="EMBL/GenBank/DDBJ databases">
        <authorList>
            <person name="Kallberg Y."/>
            <person name="Tangrot J."/>
            <person name="Rosling A."/>
        </authorList>
    </citation>
    <scope>NUCLEOTIDE SEQUENCE</scope>
    <source>
        <strain evidence="2">FL966</strain>
    </source>
</reference>
<sequence length="326" mass="39184">MISSFILISLIFLCFLASLVTGWAAIYLFKKELKLQEEIKKYNNAKTKLDELYKDFIKLANDNENLKQQLTKEHEQYLNEAKAHAITKNSLIEANNKLNEKTQEAKNNKDNYEKTFKDLQTEILNNYKNELLLQTKDNEIKKITTQARKDYEDAKNKLKKTIKDNDKFKKKYKETFEKLLQEILNNHKNNKDEYVKKYQEMIKKLNDMNIEYQKTKEKLKSEKLRHKETKNLYKTEKEKLEKEKEAHEKTKKITQEEKKNLLKQINELIEKNKKLDNQIKDEEKKKNKLEKIVKTLEDKYNKKIGELNDLLKKKNDEIKTLKNDQK</sequence>
<protein>
    <submittedName>
        <fullName evidence="2">2462_t:CDS:1</fullName>
    </submittedName>
</protein>